<protein>
    <recommendedName>
        <fullName evidence="3">Immunity protein Imm3</fullName>
    </recommendedName>
</protein>
<gene>
    <name evidence="1" type="ORF">HB943_16355</name>
</gene>
<comment type="caution">
    <text evidence="1">The sequence shown here is derived from an EMBL/GenBank/DDBJ whole genome shotgun (WGS) entry which is preliminary data.</text>
</comment>
<evidence type="ECO:0000313" key="2">
    <source>
        <dbReference type="Proteomes" id="UP000564536"/>
    </source>
</evidence>
<dbReference type="RefSeq" id="WP_185427716.1">
    <property type="nucleotide sequence ID" value="NZ_JAARRL010000054.1"/>
</dbReference>
<dbReference type="EMBL" id="JAARRL010000054">
    <property type="protein sequence ID" value="MBC1502175.1"/>
    <property type="molecule type" value="Genomic_DNA"/>
</dbReference>
<evidence type="ECO:0000313" key="1">
    <source>
        <dbReference type="EMBL" id="MBC1502175.1"/>
    </source>
</evidence>
<reference evidence="1 2" key="1">
    <citation type="submission" date="2020-03" db="EMBL/GenBank/DDBJ databases">
        <title>Soil Listeria distribution.</title>
        <authorList>
            <person name="Liao J."/>
            <person name="Wiedmann M."/>
        </authorList>
    </citation>
    <scope>NUCLEOTIDE SEQUENCE [LARGE SCALE GENOMIC DNA]</scope>
    <source>
        <strain evidence="1 2">FSL L7-1523</strain>
    </source>
</reference>
<dbReference type="AlphaFoldDB" id="A0A841ZA39"/>
<proteinExistence type="predicted"/>
<sequence>MKDWEYEELIKAINESYENFLKIGRGEKFAIARAFNEYADMGEIEDIITDIAIGEILLYQDKVFIGYIKGITGRLSGVKKDNLKNELSDEQIENLLDRIVVVIKGLKNKPNDRDPVA</sequence>
<dbReference type="Pfam" id="PF14425">
    <property type="entry name" value="Imm3"/>
    <property type="match status" value="1"/>
</dbReference>
<organism evidence="1 2">
    <name type="scientific">Listeria weihenstephanensis</name>
    <dbReference type="NCBI Taxonomy" id="1006155"/>
    <lineage>
        <taxon>Bacteria</taxon>
        <taxon>Bacillati</taxon>
        <taxon>Bacillota</taxon>
        <taxon>Bacilli</taxon>
        <taxon>Bacillales</taxon>
        <taxon>Listeriaceae</taxon>
        <taxon>Listeria</taxon>
    </lineage>
</organism>
<dbReference type="Proteomes" id="UP000564536">
    <property type="component" value="Unassembled WGS sequence"/>
</dbReference>
<name>A0A841ZA39_9LIST</name>
<accession>A0A841ZA39</accession>
<dbReference type="InterPro" id="IPR025678">
    <property type="entry name" value="Imm3"/>
</dbReference>
<evidence type="ECO:0008006" key="3">
    <source>
        <dbReference type="Google" id="ProtNLM"/>
    </source>
</evidence>